<dbReference type="AlphaFoldDB" id="A0A4Q8M6E0"/>
<dbReference type="Pfam" id="PF07963">
    <property type="entry name" value="N_methyl"/>
    <property type="match status" value="1"/>
</dbReference>
<reference evidence="2 3" key="1">
    <citation type="submission" date="2019-02" db="EMBL/GenBank/DDBJ databases">
        <title>WGS of Pseudoxanthomonas species novum from clinical isolates.</title>
        <authorList>
            <person name="Bernier A.-M."/>
            <person name="Bernard K."/>
            <person name="Vachon A."/>
        </authorList>
    </citation>
    <scope>NUCLEOTIDE SEQUENCE [LARGE SCALE GENOMIC DNA]</scope>
    <source>
        <strain evidence="2 3">NML130969</strain>
    </source>
</reference>
<dbReference type="EMBL" id="SHMG01000002">
    <property type="protein sequence ID" value="TAA45625.1"/>
    <property type="molecule type" value="Genomic_DNA"/>
</dbReference>
<dbReference type="InterPro" id="IPR012902">
    <property type="entry name" value="N_methyl_site"/>
</dbReference>
<evidence type="ECO:0000313" key="2">
    <source>
        <dbReference type="EMBL" id="TAA45625.1"/>
    </source>
</evidence>
<proteinExistence type="predicted"/>
<dbReference type="InterPro" id="IPR045584">
    <property type="entry name" value="Pilin-like"/>
</dbReference>
<accession>A0A4Q8M6E0</accession>
<evidence type="ECO:0000256" key="1">
    <source>
        <dbReference type="SAM" id="Phobius"/>
    </source>
</evidence>
<dbReference type="OrthoDB" id="5296662at2"/>
<dbReference type="InterPro" id="IPR032092">
    <property type="entry name" value="PilW"/>
</dbReference>
<dbReference type="GO" id="GO:0043683">
    <property type="term" value="P:type IV pilus assembly"/>
    <property type="evidence" value="ECO:0007669"/>
    <property type="project" value="InterPro"/>
</dbReference>
<keyword evidence="1" id="KW-1133">Transmembrane helix</keyword>
<dbReference type="Proteomes" id="UP000294164">
    <property type="component" value="Unassembled WGS sequence"/>
</dbReference>
<keyword evidence="1" id="KW-0812">Transmembrane</keyword>
<comment type="caution">
    <text evidence="2">The sequence shown here is derived from an EMBL/GenBank/DDBJ whole genome shotgun (WGS) entry which is preliminary data.</text>
</comment>
<dbReference type="SUPFAM" id="SSF54523">
    <property type="entry name" value="Pili subunits"/>
    <property type="match status" value="1"/>
</dbReference>
<gene>
    <name evidence="2" type="ORF">EA655_05390</name>
</gene>
<evidence type="ECO:0000313" key="3">
    <source>
        <dbReference type="Proteomes" id="UP000294164"/>
    </source>
</evidence>
<sequence length="442" mass="46788">MSGARDIGGWFFGRGDVYRWRGNGVLELERPALGEESGSRGWALQDRYRHHEQPPVNASTRRYALGLSLIELMIALLIGSILMLGVIQVFSATRNAYQLSQGMARVQENGRFAMDYLQRDVRMVGHYGCVNDQARLQTPGLLTSYVTGGDNPLNFAISLQGYEANGTGPGAAVNMASPAAGWQPGLPAYLSGLNPKPGSDIIVLRFFYGSGAPVTVVAPEQLTVLAANWGALTGDGVGTPALFGVGDCSYADVFQASATNSGAGTVTTTNSGGVRTGIPDFVGHYTATPSGQATLYRAESMVYYVSTRQGATVSSLYRTRFGTDVNGTAVTTATEELVEGIDSIQLIYGQDQSTDVSSLTGNVGRLATANTLGPAVANENAWRRVEQVRIGVIASSADVASSAQRTEGSLTALGTTFTAPTDGRYRSSYESVVALRNRLYGN</sequence>
<feature type="transmembrane region" description="Helical" evidence="1">
    <location>
        <begin position="69"/>
        <end position="90"/>
    </location>
</feature>
<protein>
    <submittedName>
        <fullName evidence="2">Pilus assembly protein PilW</fullName>
    </submittedName>
</protein>
<keyword evidence="1" id="KW-0472">Membrane</keyword>
<dbReference type="Pfam" id="PF16074">
    <property type="entry name" value="PilW"/>
    <property type="match status" value="1"/>
</dbReference>
<organism evidence="2 3">
    <name type="scientific">Pseudoxanthomonas winnipegensis</name>
    <dbReference type="NCBI Taxonomy" id="2480810"/>
    <lineage>
        <taxon>Bacteria</taxon>
        <taxon>Pseudomonadati</taxon>
        <taxon>Pseudomonadota</taxon>
        <taxon>Gammaproteobacteria</taxon>
        <taxon>Lysobacterales</taxon>
        <taxon>Lysobacteraceae</taxon>
        <taxon>Pseudoxanthomonas</taxon>
    </lineage>
</organism>
<name>A0A4Q8M6E0_9GAMM</name>